<name>A0A7K9KKP5_9PASE</name>
<accession>A0A7K9KKP5</accession>
<dbReference type="InterPro" id="IPR028089">
    <property type="entry name" value="DUF4455"/>
</dbReference>
<organism evidence="2 3">
    <name type="scientific">Dicaeum eximium</name>
    <dbReference type="NCBI Taxonomy" id="667154"/>
    <lineage>
        <taxon>Eukaryota</taxon>
        <taxon>Metazoa</taxon>
        <taxon>Chordata</taxon>
        <taxon>Craniata</taxon>
        <taxon>Vertebrata</taxon>
        <taxon>Euteleostomi</taxon>
        <taxon>Archelosauria</taxon>
        <taxon>Archosauria</taxon>
        <taxon>Dinosauria</taxon>
        <taxon>Saurischia</taxon>
        <taxon>Theropoda</taxon>
        <taxon>Coelurosauria</taxon>
        <taxon>Aves</taxon>
        <taxon>Neognathae</taxon>
        <taxon>Neoaves</taxon>
        <taxon>Telluraves</taxon>
        <taxon>Australaves</taxon>
        <taxon>Passeriformes</taxon>
        <taxon>Passeroidea</taxon>
        <taxon>Dicaeidae</taxon>
        <taxon>Dicaeum</taxon>
    </lineage>
</organism>
<feature type="domain" description="DUF4455" evidence="1">
    <location>
        <begin position="2"/>
        <end position="87"/>
    </location>
</feature>
<dbReference type="Pfam" id="PF14643">
    <property type="entry name" value="DUF4455"/>
    <property type="match status" value="1"/>
</dbReference>
<evidence type="ECO:0000313" key="2">
    <source>
        <dbReference type="EMBL" id="NXH50780.1"/>
    </source>
</evidence>
<reference evidence="2 3" key="1">
    <citation type="submission" date="2019-09" db="EMBL/GenBank/DDBJ databases">
        <title>Bird 10,000 Genomes (B10K) Project - Family phase.</title>
        <authorList>
            <person name="Zhang G."/>
        </authorList>
    </citation>
    <scope>NUCLEOTIDE SEQUENCE [LARGE SCALE GENOMIC DNA]</scope>
    <source>
        <strain evidence="2">B10K-DU-001-34</strain>
        <tissue evidence="2">Muscle</tissue>
    </source>
</reference>
<protein>
    <submittedName>
        <fullName evidence="2">CC180 protein</fullName>
    </submittedName>
</protein>
<gene>
    <name evidence="2" type="primary">Ccdc180_2</name>
    <name evidence="2" type="ORF">DICEXI_R13197</name>
</gene>
<keyword evidence="3" id="KW-1185">Reference proteome</keyword>
<feature type="non-terminal residue" evidence="2">
    <location>
        <position position="87"/>
    </location>
</feature>
<evidence type="ECO:0000259" key="1">
    <source>
        <dbReference type="Pfam" id="PF14643"/>
    </source>
</evidence>
<proteinExistence type="predicted"/>
<evidence type="ECO:0000313" key="3">
    <source>
        <dbReference type="Proteomes" id="UP000523279"/>
    </source>
</evidence>
<dbReference type="Proteomes" id="UP000523279">
    <property type="component" value="Unassembled WGS sequence"/>
</dbReference>
<sequence>IADVLSKYSVKLVEMSVFSAAGGQKLINNKAMTIKRALLDNEKATAELLFNGMKSELEKEKLHQQKWQGRVKDWKLIQRSCVVESFR</sequence>
<comment type="caution">
    <text evidence="2">The sequence shown here is derived from an EMBL/GenBank/DDBJ whole genome shotgun (WGS) entry which is preliminary data.</text>
</comment>
<dbReference type="EMBL" id="VWZP01010911">
    <property type="protein sequence ID" value="NXH50780.1"/>
    <property type="molecule type" value="Genomic_DNA"/>
</dbReference>
<dbReference type="AlphaFoldDB" id="A0A7K9KKP5"/>
<feature type="non-terminal residue" evidence="2">
    <location>
        <position position="1"/>
    </location>
</feature>